<dbReference type="EMBL" id="CAJNOL010000349">
    <property type="protein sequence ID" value="CAF1020696.1"/>
    <property type="molecule type" value="Genomic_DNA"/>
</dbReference>
<organism evidence="1 2">
    <name type="scientific">Rotaria sordida</name>
    <dbReference type="NCBI Taxonomy" id="392033"/>
    <lineage>
        <taxon>Eukaryota</taxon>
        <taxon>Metazoa</taxon>
        <taxon>Spiralia</taxon>
        <taxon>Gnathifera</taxon>
        <taxon>Rotifera</taxon>
        <taxon>Eurotatoria</taxon>
        <taxon>Bdelloidea</taxon>
        <taxon>Philodinida</taxon>
        <taxon>Philodinidae</taxon>
        <taxon>Rotaria</taxon>
    </lineage>
</organism>
<accession>A0A814I7M2</accession>
<comment type="caution">
    <text evidence="1">The sequence shown here is derived from an EMBL/GenBank/DDBJ whole genome shotgun (WGS) entry which is preliminary data.</text>
</comment>
<protein>
    <submittedName>
        <fullName evidence="1">Uncharacterized protein</fullName>
    </submittedName>
</protein>
<keyword evidence="2" id="KW-1185">Reference proteome</keyword>
<sequence>MSRDIGCTTKRLQKAKKQQQQQNAPLLTTQASAEVHLSSTDPVEELPPGQLFLRELEDVEELNKSLIVLPDKEMQRTVYLGAPPNTFSISIIEFQRSGRNRDPTNRRAWVRCRGSSIFNFDCFSRWQIMLIKHTGIKTQGEPSMKVVDIPTVYDSRFQLQLNCWYNCARTINSDIDKAMNYRQK</sequence>
<gene>
    <name evidence="1" type="ORF">JXQ802_LOCUS15148</name>
</gene>
<proteinExistence type="predicted"/>
<reference evidence="1" key="1">
    <citation type="submission" date="2021-02" db="EMBL/GenBank/DDBJ databases">
        <authorList>
            <person name="Nowell W R."/>
        </authorList>
    </citation>
    <scope>NUCLEOTIDE SEQUENCE</scope>
</reference>
<dbReference type="Proteomes" id="UP000663870">
    <property type="component" value="Unassembled WGS sequence"/>
</dbReference>
<evidence type="ECO:0000313" key="1">
    <source>
        <dbReference type="EMBL" id="CAF1020696.1"/>
    </source>
</evidence>
<name>A0A814I7M2_9BILA</name>
<dbReference type="AlphaFoldDB" id="A0A814I7M2"/>
<evidence type="ECO:0000313" key="2">
    <source>
        <dbReference type="Proteomes" id="UP000663870"/>
    </source>
</evidence>